<keyword evidence="6" id="KW-0695">RNA-directed DNA polymerase</keyword>
<dbReference type="GO" id="GO:0003964">
    <property type="term" value="F:RNA-directed DNA polymerase activity"/>
    <property type="evidence" value="ECO:0007669"/>
    <property type="project" value="UniProtKB-KW"/>
</dbReference>
<dbReference type="PANTHER" id="PTHR46148:SF56">
    <property type="entry name" value="RETROTRANSPOSON PROTEIN"/>
    <property type="match status" value="1"/>
</dbReference>
<dbReference type="EMBL" id="CP133623">
    <property type="protein sequence ID" value="WMV60292.1"/>
    <property type="molecule type" value="Genomic_DNA"/>
</dbReference>
<feature type="domain" description="Tf2-1-like SH3-like" evidence="9">
    <location>
        <begin position="437"/>
        <end position="500"/>
    </location>
</feature>
<evidence type="ECO:0000259" key="8">
    <source>
        <dbReference type="Pfam" id="PF17917"/>
    </source>
</evidence>
<feature type="domain" description="Reverse transcriptase RNase H-like" evidence="8">
    <location>
        <begin position="313"/>
        <end position="409"/>
    </location>
</feature>
<dbReference type="FunFam" id="3.10.20.370:FF:000001">
    <property type="entry name" value="Retrovirus-related Pol polyprotein from transposon 17.6-like protein"/>
    <property type="match status" value="1"/>
</dbReference>
<dbReference type="InterPro" id="IPR043128">
    <property type="entry name" value="Rev_trsase/Diguanyl_cyclase"/>
</dbReference>
<dbReference type="InterPro" id="IPR043502">
    <property type="entry name" value="DNA/RNA_pol_sf"/>
</dbReference>
<dbReference type="GO" id="GO:0016787">
    <property type="term" value="F:hydrolase activity"/>
    <property type="evidence" value="ECO:0007669"/>
    <property type="project" value="UniProtKB-KW"/>
</dbReference>
<keyword evidence="11" id="KW-1185">Reference proteome</keyword>
<dbReference type="Gene3D" id="3.10.20.370">
    <property type="match status" value="1"/>
</dbReference>
<evidence type="ECO:0000256" key="5">
    <source>
        <dbReference type="ARBA" id="ARBA00022801"/>
    </source>
</evidence>
<evidence type="ECO:0000313" key="10">
    <source>
        <dbReference type="EMBL" id="WMV60292.1"/>
    </source>
</evidence>
<keyword evidence="5" id="KW-0378">Hydrolase</keyword>
<dbReference type="Gene3D" id="3.30.70.270">
    <property type="match status" value="1"/>
</dbReference>
<name>A0AAF0V8D0_SOLVR</name>
<evidence type="ECO:0000313" key="11">
    <source>
        <dbReference type="Proteomes" id="UP001234989"/>
    </source>
</evidence>
<dbReference type="SUPFAM" id="SSF56672">
    <property type="entry name" value="DNA/RNA polymerases"/>
    <property type="match status" value="1"/>
</dbReference>
<feature type="compositionally biased region" description="Basic residues" evidence="7">
    <location>
        <begin position="25"/>
        <end position="34"/>
    </location>
</feature>
<proteinExistence type="predicted"/>
<gene>
    <name evidence="10" type="ORF">MTR67_053677</name>
</gene>
<dbReference type="PANTHER" id="PTHR46148">
    <property type="entry name" value="CHROMO DOMAIN-CONTAINING PROTEIN"/>
    <property type="match status" value="1"/>
</dbReference>
<dbReference type="Proteomes" id="UP001234989">
    <property type="component" value="Chromosome 12"/>
</dbReference>
<dbReference type="SUPFAM" id="SSF54160">
    <property type="entry name" value="Chromo domain-like"/>
    <property type="match status" value="1"/>
</dbReference>
<dbReference type="Pfam" id="PF24626">
    <property type="entry name" value="SH3_Tf2-1"/>
    <property type="match status" value="1"/>
</dbReference>
<evidence type="ECO:0000256" key="4">
    <source>
        <dbReference type="ARBA" id="ARBA00022759"/>
    </source>
</evidence>
<dbReference type="InterPro" id="IPR016197">
    <property type="entry name" value="Chromo-like_dom_sf"/>
</dbReference>
<organism evidence="10 11">
    <name type="scientific">Solanum verrucosum</name>
    <dbReference type="NCBI Taxonomy" id="315347"/>
    <lineage>
        <taxon>Eukaryota</taxon>
        <taxon>Viridiplantae</taxon>
        <taxon>Streptophyta</taxon>
        <taxon>Embryophyta</taxon>
        <taxon>Tracheophyta</taxon>
        <taxon>Spermatophyta</taxon>
        <taxon>Magnoliopsida</taxon>
        <taxon>eudicotyledons</taxon>
        <taxon>Gunneridae</taxon>
        <taxon>Pentapetalae</taxon>
        <taxon>asterids</taxon>
        <taxon>lamiids</taxon>
        <taxon>Solanales</taxon>
        <taxon>Solanaceae</taxon>
        <taxon>Solanoideae</taxon>
        <taxon>Solaneae</taxon>
        <taxon>Solanum</taxon>
    </lineage>
</organism>
<keyword evidence="2" id="KW-0548">Nucleotidyltransferase</keyword>
<dbReference type="GO" id="GO:0004519">
    <property type="term" value="F:endonuclease activity"/>
    <property type="evidence" value="ECO:0007669"/>
    <property type="project" value="UniProtKB-KW"/>
</dbReference>
<evidence type="ECO:0000256" key="1">
    <source>
        <dbReference type="ARBA" id="ARBA00022679"/>
    </source>
</evidence>
<sequence>MHVDTEEHNNNIHNAENDGVSTGKYKLKRKRGRKGIKQINEGESRSGVINKTEHVECYPAEIVEVMNVSSLTRKQVSSHLQQLRHPQNDVGGQLQQHSLLFGMSGPIIGSTNYRSSLAFNSGDHHDYGLDNHTQNGYGLDLNPPHVTTHSGNTMITNTNVGNVTLNGLGATNANFQQDIGEQNLFDPSNIVANDIEGSDPNEWKYWDAFVDYDHMGDLFQNPTSPSATLPNEHGIGLHRLMMQIQVPRISILHVVDPAEHSRVSGFSTIASPLTKLTQKTVKFQWSEACEKSFQELKKRLTTAPVLTLPEGTQGFVVYCDASRVGLGCVLMQNGKVIAYASRQLKVHEKNYPTHDLELAAVVFALKIWRHYLYGVHVDIFTDHKSLQYVLTQKELNLRQRRWLELLKDYDLSILYHPGKANVVADSLSRALEFEIDDWVYLKVSPMKGVMRFGKKGKLSPRYIGPYRIAKRIGNVAYELELPQELAAVHPVFHISMLKKCIGDPSLILPTESIKIKDNLSYEEIPVQILDRQVRTLRTKDVASVKVLWRNQFVEEATWEAEEDMKKRYSYLFESAD</sequence>
<dbReference type="InterPro" id="IPR056924">
    <property type="entry name" value="SH3_Tf2-1"/>
</dbReference>
<feature type="compositionally biased region" description="Basic and acidic residues" evidence="7">
    <location>
        <begin position="1"/>
        <end position="10"/>
    </location>
</feature>
<dbReference type="Pfam" id="PF17917">
    <property type="entry name" value="RT_RNaseH"/>
    <property type="match status" value="1"/>
</dbReference>
<dbReference type="CDD" id="cd09274">
    <property type="entry name" value="RNase_HI_RT_Ty3"/>
    <property type="match status" value="1"/>
</dbReference>
<evidence type="ECO:0000256" key="2">
    <source>
        <dbReference type="ARBA" id="ARBA00022695"/>
    </source>
</evidence>
<keyword evidence="3" id="KW-0540">Nuclease</keyword>
<accession>A0AAF0V8D0</accession>
<evidence type="ECO:0000256" key="6">
    <source>
        <dbReference type="ARBA" id="ARBA00022918"/>
    </source>
</evidence>
<dbReference type="Gene3D" id="1.10.10.60">
    <property type="entry name" value="Homeodomain-like"/>
    <property type="match status" value="1"/>
</dbReference>
<evidence type="ECO:0000256" key="3">
    <source>
        <dbReference type="ARBA" id="ARBA00022722"/>
    </source>
</evidence>
<evidence type="ECO:0000259" key="9">
    <source>
        <dbReference type="Pfam" id="PF24626"/>
    </source>
</evidence>
<keyword evidence="1" id="KW-0808">Transferase</keyword>
<dbReference type="AlphaFoldDB" id="A0AAF0V8D0"/>
<reference evidence="10" key="1">
    <citation type="submission" date="2023-08" db="EMBL/GenBank/DDBJ databases">
        <title>A de novo genome assembly of Solanum verrucosum Schlechtendal, a Mexican diploid species geographically isolated from the other diploid A-genome species in potato relatives.</title>
        <authorList>
            <person name="Hosaka K."/>
        </authorList>
    </citation>
    <scope>NUCLEOTIDE SEQUENCE</scope>
    <source>
        <tissue evidence="10">Young leaves</tissue>
    </source>
</reference>
<protein>
    <submittedName>
        <fullName evidence="10">Uncharacterized protein</fullName>
    </submittedName>
</protein>
<dbReference type="InterPro" id="IPR041373">
    <property type="entry name" value="RT_RNaseH"/>
</dbReference>
<keyword evidence="4" id="KW-0255">Endonuclease</keyword>
<evidence type="ECO:0000256" key="7">
    <source>
        <dbReference type="SAM" id="MobiDB-lite"/>
    </source>
</evidence>
<feature type="region of interest" description="Disordered" evidence="7">
    <location>
        <begin position="1"/>
        <end position="34"/>
    </location>
</feature>